<dbReference type="RefSeq" id="WP_305161760.1">
    <property type="nucleotide sequence ID" value="NZ_JAUUTW010000027.1"/>
</dbReference>
<reference evidence="1" key="1">
    <citation type="submission" date="2023-07" db="EMBL/GenBank/DDBJ databases">
        <title>Murine gut Bacillus species.</title>
        <authorList>
            <person name="Gutman E."/>
            <person name="Hashuel R."/>
            <person name="Litvak Y."/>
        </authorList>
    </citation>
    <scope>NUCLEOTIDE SEQUENCE</scope>
    <source>
        <strain evidence="1">RU293</strain>
    </source>
</reference>
<protein>
    <submittedName>
        <fullName evidence="1">Uncharacterized protein</fullName>
    </submittedName>
</protein>
<evidence type="ECO:0000313" key="2">
    <source>
        <dbReference type="Proteomes" id="UP001178275"/>
    </source>
</evidence>
<accession>A0AA90SXV5</accession>
<dbReference type="Proteomes" id="UP001178275">
    <property type="component" value="Unassembled WGS sequence"/>
</dbReference>
<organism evidence="1 2">
    <name type="scientific">Peribacillus frigoritolerans</name>
    <dbReference type="NCBI Taxonomy" id="450367"/>
    <lineage>
        <taxon>Bacteria</taxon>
        <taxon>Bacillati</taxon>
        <taxon>Bacillota</taxon>
        <taxon>Bacilli</taxon>
        <taxon>Bacillales</taxon>
        <taxon>Bacillaceae</taxon>
        <taxon>Peribacillus</taxon>
    </lineage>
</organism>
<sequence length="239" mass="28383">MNKKNFLLIGSVVFLIFLGWFAYQKATDDTYEGMSIIPEQHKDIPLFEGLKPTRSHYVIKGNRWEDIYNFYMNNLPKLGWKVEYEQSALDDTNNENDWSGFYSRWRKEGFDGELWISASYNQYEEETEVLFDKTPIYKSTSWIEDLPNSICIYETLKDEKCFELNDKTKIKEIKSLINKAIDWDKEELPQREKTSVIDFGNLEIKVHYGSDKEIYFQSEKGIKIMKPESEFFELTNLSQ</sequence>
<name>A0AA90SXV5_9BACI</name>
<comment type="caution">
    <text evidence="1">The sequence shown here is derived from an EMBL/GenBank/DDBJ whole genome shotgun (WGS) entry which is preliminary data.</text>
</comment>
<evidence type="ECO:0000313" key="1">
    <source>
        <dbReference type="EMBL" id="MDP1453525.1"/>
    </source>
</evidence>
<gene>
    <name evidence="1" type="ORF">Q8G36_21410</name>
</gene>
<dbReference type="EMBL" id="JAUUTW010000027">
    <property type="protein sequence ID" value="MDP1453525.1"/>
    <property type="molecule type" value="Genomic_DNA"/>
</dbReference>
<proteinExistence type="predicted"/>
<dbReference type="AlphaFoldDB" id="A0AA90SXV5"/>